<keyword evidence="3" id="KW-1185">Reference proteome</keyword>
<dbReference type="EMBL" id="JABSTR010000004">
    <property type="protein sequence ID" value="KAH9367257.1"/>
    <property type="molecule type" value="Genomic_DNA"/>
</dbReference>
<gene>
    <name evidence="2" type="ORF">HPB48_021367</name>
</gene>
<evidence type="ECO:0000313" key="2">
    <source>
        <dbReference type="EMBL" id="KAH9367257.1"/>
    </source>
</evidence>
<sequence>MVRGLKGPSPLILLKGFNLVWCLPPDYMHCVLEGVTQQLTDIWVAVKKYKVKKHLKEVEMRMKQIKPPNSFCRLPRPVKERKNWKATEWLYWLLYYSLPCLSGILDESAINHFALLCQALFLLLQATVTDADLQTADQLLSLFLSRVRTVYDDSVATFNVHQLAHLTKSVEMLGPLWGTSTFPFENGNGMLVKLVTAAQGVPFQIAERVLMKSWLRTASKFVELPLRLADLRDRIIGSHSVRETGSVRLLGAPLKSVSLEQAAVQLFAAWYGEVPSLAHYARLEVNGTEIHSTRYSRVTKTCSTCVRMNDGLYCMVTDICSFYSNCQKIILVCQELVTSQSEFRNVTYIQKCKLPPPGRNICLYSPEDVSAQCVFVNLEHQSYVCDIPNNYKVD</sequence>
<dbReference type="AlphaFoldDB" id="A0A9J6FY49"/>
<dbReference type="PANTHER" id="PTHR46579:SF1">
    <property type="entry name" value="F5_8 TYPE C DOMAIN-CONTAINING PROTEIN"/>
    <property type="match status" value="1"/>
</dbReference>
<proteinExistence type="predicted"/>
<dbReference type="PANTHER" id="PTHR46579">
    <property type="entry name" value="F5/8 TYPE C DOMAIN-CONTAINING PROTEIN-RELATED"/>
    <property type="match status" value="1"/>
</dbReference>
<feature type="chain" id="PRO_5039893736" description="Cr1-8 nvi" evidence="1">
    <location>
        <begin position="23"/>
        <end position="394"/>
    </location>
</feature>
<feature type="signal peptide" evidence="1">
    <location>
        <begin position="1"/>
        <end position="22"/>
    </location>
</feature>
<comment type="caution">
    <text evidence="2">The sequence shown here is derived from an EMBL/GenBank/DDBJ whole genome shotgun (WGS) entry which is preliminary data.</text>
</comment>
<accession>A0A9J6FY49</accession>
<reference evidence="2 3" key="1">
    <citation type="journal article" date="2020" name="Cell">
        <title>Large-Scale Comparative Analyses of Tick Genomes Elucidate Their Genetic Diversity and Vector Capacities.</title>
        <authorList>
            <consortium name="Tick Genome and Microbiome Consortium (TIGMIC)"/>
            <person name="Jia N."/>
            <person name="Wang J."/>
            <person name="Shi W."/>
            <person name="Du L."/>
            <person name="Sun Y."/>
            <person name="Zhan W."/>
            <person name="Jiang J.F."/>
            <person name="Wang Q."/>
            <person name="Zhang B."/>
            <person name="Ji P."/>
            <person name="Bell-Sakyi L."/>
            <person name="Cui X.M."/>
            <person name="Yuan T.T."/>
            <person name="Jiang B.G."/>
            <person name="Yang W.F."/>
            <person name="Lam T.T."/>
            <person name="Chang Q.C."/>
            <person name="Ding S.J."/>
            <person name="Wang X.J."/>
            <person name="Zhu J.G."/>
            <person name="Ruan X.D."/>
            <person name="Zhao L."/>
            <person name="Wei J.T."/>
            <person name="Ye R.Z."/>
            <person name="Que T.C."/>
            <person name="Du C.H."/>
            <person name="Zhou Y.H."/>
            <person name="Cheng J.X."/>
            <person name="Dai P.F."/>
            <person name="Guo W.B."/>
            <person name="Han X.H."/>
            <person name="Huang E.J."/>
            <person name="Li L.F."/>
            <person name="Wei W."/>
            <person name="Gao Y.C."/>
            <person name="Liu J.Z."/>
            <person name="Shao H.Z."/>
            <person name="Wang X."/>
            <person name="Wang C.C."/>
            <person name="Yang T.C."/>
            <person name="Huo Q.B."/>
            <person name="Li W."/>
            <person name="Chen H.Y."/>
            <person name="Chen S.E."/>
            <person name="Zhou L.G."/>
            <person name="Ni X.B."/>
            <person name="Tian J.H."/>
            <person name="Sheng Y."/>
            <person name="Liu T."/>
            <person name="Pan Y.S."/>
            <person name="Xia L.Y."/>
            <person name="Li J."/>
            <person name="Zhao F."/>
            <person name="Cao W.C."/>
        </authorList>
    </citation>
    <scope>NUCLEOTIDE SEQUENCE [LARGE SCALE GENOMIC DNA]</scope>
    <source>
        <strain evidence="2">HaeL-2018</strain>
    </source>
</reference>
<organism evidence="2 3">
    <name type="scientific">Haemaphysalis longicornis</name>
    <name type="common">Bush tick</name>
    <dbReference type="NCBI Taxonomy" id="44386"/>
    <lineage>
        <taxon>Eukaryota</taxon>
        <taxon>Metazoa</taxon>
        <taxon>Ecdysozoa</taxon>
        <taxon>Arthropoda</taxon>
        <taxon>Chelicerata</taxon>
        <taxon>Arachnida</taxon>
        <taxon>Acari</taxon>
        <taxon>Parasitiformes</taxon>
        <taxon>Ixodida</taxon>
        <taxon>Ixodoidea</taxon>
        <taxon>Ixodidae</taxon>
        <taxon>Haemaphysalinae</taxon>
        <taxon>Haemaphysalis</taxon>
    </lineage>
</organism>
<dbReference type="OrthoDB" id="8194903at2759"/>
<evidence type="ECO:0000313" key="3">
    <source>
        <dbReference type="Proteomes" id="UP000821853"/>
    </source>
</evidence>
<dbReference type="VEuPathDB" id="VectorBase:HLOH_046432"/>
<keyword evidence="1" id="KW-0732">Signal</keyword>
<dbReference type="OMA" id="YCYILAI"/>
<protein>
    <recommendedName>
        <fullName evidence="4">Cr1-8 nvi</fullName>
    </recommendedName>
</protein>
<name>A0A9J6FY49_HAELO</name>
<dbReference type="Proteomes" id="UP000821853">
    <property type="component" value="Chromosome 2"/>
</dbReference>
<evidence type="ECO:0008006" key="4">
    <source>
        <dbReference type="Google" id="ProtNLM"/>
    </source>
</evidence>
<evidence type="ECO:0000256" key="1">
    <source>
        <dbReference type="SAM" id="SignalP"/>
    </source>
</evidence>